<dbReference type="Proteomes" id="UP000636800">
    <property type="component" value="Unassembled WGS sequence"/>
</dbReference>
<dbReference type="InterPro" id="IPR043424">
    <property type="entry name" value="BLT-like"/>
</dbReference>
<evidence type="ECO:0000313" key="4">
    <source>
        <dbReference type="Proteomes" id="UP000636800"/>
    </source>
</evidence>
<dbReference type="PANTHER" id="PTHR31071">
    <property type="entry name" value="GB|AAF24581.1"/>
    <property type="match status" value="1"/>
</dbReference>
<sequence length="636" mass="71672">MPRYNPSAEGFNVGGRKFRKRGFSSSSTTSLPYSSQAKRSVLIRKRNRHTKPVATSKMSMGSPCSSGRICEAQRHQISIVGGRGFGTQAPVSARKLANALWEMNSNPPPPKHEKLQGKFTKKEKSSSELLRSFEAISLPKHLYDPSHSPISVSSEESRSNSNRRMISMIPKNSQQAGHDRASKFARCGSPMETQFSSQSFIALSSTMKDRLKDLLNSLSTCKELLKVQHRFCGCAEQHSLGFTIFSAVSSELKQAILNINQLICEQKSVCNGINYVKDNLAAELRAWKNKEQEKMSSAVHSFIKDLDSERKLRRSIERLNKKLRMDLAETRASLLNASNDLVRERMSREKVERFYNELARGIGEDKAEVEELKRESAKAREDLEKERKMLHLADEWREERIQMKLSEAKLQFEEKNAVIDRLRNELEAFLSTERGNGDGNSCENASRELGIGVSSQLFCPSKADNRVENEEKLNGDLSEDCDLHSIELNMDSKSRSFNWSYATGSADYCTSSEENNLISEMSKKESWANGEGKEVCSRRSSQLTSNDWQQGKLSGNNINLNEDAERYISVKELRDQLLAGSRTVLPQGTLTSPSEPCGTSCNHQWSRLQDFQDSDRLKEGLKVADLIKQLEGADPR</sequence>
<dbReference type="PANTHER" id="PTHR31071:SF7">
    <property type="entry name" value="OS04G0382800 PROTEIN"/>
    <property type="match status" value="1"/>
</dbReference>
<evidence type="ECO:0000313" key="3">
    <source>
        <dbReference type="EMBL" id="KAG0452421.1"/>
    </source>
</evidence>
<gene>
    <name evidence="3" type="ORF">HPP92_025085</name>
</gene>
<organism evidence="3 4">
    <name type="scientific">Vanilla planifolia</name>
    <name type="common">Vanilla</name>
    <dbReference type="NCBI Taxonomy" id="51239"/>
    <lineage>
        <taxon>Eukaryota</taxon>
        <taxon>Viridiplantae</taxon>
        <taxon>Streptophyta</taxon>
        <taxon>Embryophyta</taxon>
        <taxon>Tracheophyta</taxon>
        <taxon>Spermatophyta</taxon>
        <taxon>Magnoliopsida</taxon>
        <taxon>Liliopsida</taxon>
        <taxon>Asparagales</taxon>
        <taxon>Orchidaceae</taxon>
        <taxon>Vanilloideae</taxon>
        <taxon>Vanilleae</taxon>
        <taxon>Vanilla</taxon>
    </lineage>
</organism>
<proteinExistence type="predicted"/>
<keyword evidence="4" id="KW-1185">Reference proteome</keyword>
<feature type="region of interest" description="Disordered" evidence="2">
    <location>
        <begin position="1"/>
        <end position="67"/>
    </location>
</feature>
<evidence type="ECO:0000256" key="2">
    <source>
        <dbReference type="SAM" id="MobiDB-lite"/>
    </source>
</evidence>
<dbReference type="EMBL" id="JADCNL010000014">
    <property type="protein sequence ID" value="KAG0452421.1"/>
    <property type="molecule type" value="Genomic_DNA"/>
</dbReference>
<reference evidence="3 4" key="1">
    <citation type="journal article" date="2020" name="Nat. Food">
        <title>A phased Vanilla planifolia genome enables genetic improvement of flavour and production.</title>
        <authorList>
            <person name="Hasing T."/>
            <person name="Tang H."/>
            <person name="Brym M."/>
            <person name="Khazi F."/>
            <person name="Huang T."/>
            <person name="Chambers A.H."/>
        </authorList>
    </citation>
    <scope>NUCLEOTIDE SEQUENCE [LARGE SCALE GENOMIC DNA]</scope>
    <source>
        <tissue evidence="3">Leaf</tissue>
    </source>
</reference>
<evidence type="ECO:0000256" key="1">
    <source>
        <dbReference type="SAM" id="Coils"/>
    </source>
</evidence>
<feature type="region of interest" description="Disordered" evidence="2">
    <location>
        <begin position="101"/>
        <end position="123"/>
    </location>
</feature>
<dbReference type="AlphaFoldDB" id="A0A835PEQ6"/>
<feature type="compositionally biased region" description="Basic residues" evidence="2">
    <location>
        <begin position="41"/>
        <end position="51"/>
    </location>
</feature>
<feature type="coiled-coil region" evidence="1">
    <location>
        <begin position="355"/>
        <end position="432"/>
    </location>
</feature>
<comment type="caution">
    <text evidence="3">The sequence shown here is derived from an EMBL/GenBank/DDBJ whole genome shotgun (WGS) entry which is preliminary data.</text>
</comment>
<feature type="compositionally biased region" description="Basic and acidic residues" evidence="2">
    <location>
        <begin position="110"/>
        <end position="123"/>
    </location>
</feature>
<accession>A0A835PEQ6</accession>
<keyword evidence="1" id="KW-0175">Coiled coil</keyword>
<feature type="compositionally biased region" description="Polar residues" evidence="2">
    <location>
        <begin position="56"/>
        <end position="65"/>
    </location>
</feature>
<name>A0A835PEQ6_VANPL</name>
<protein>
    <submittedName>
        <fullName evidence="3">Uncharacterized protein</fullName>
    </submittedName>
</protein>